<organism evidence="2">
    <name type="scientific">uncultured marine virus</name>
    <dbReference type="NCBI Taxonomy" id="186617"/>
    <lineage>
        <taxon>Viruses</taxon>
        <taxon>environmental samples</taxon>
    </lineage>
</organism>
<feature type="compositionally biased region" description="Polar residues" evidence="1">
    <location>
        <begin position="27"/>
        <end position="36"/>
    </location>
</feature>
<sequence length="121" mass="13503">MQDDLLLLNRARHVEINHSPDQKEGQQRSNKPQHSGRTLPYLAVTGVVRVAVTDRLANVFYLGCPEITLSLLRFELSIHLSHLFNMSILSCLASALHNRAGDVRNEGSDDAKQRTTNNTGQ</sequence>
<accession>A0A0F7L4Y9</accession>
<dbReference type="EMBL" id="KR029596">
    <property type="protein sequence ID" value="AKH47599.1"/>
    <property type="molecule type" value="Genomic_DNA"/>
</dbReference>
<proteinExistence type="predicted"/>
<name>A0A0F7L4Y9_9VIRU</name>
<protein>
    <submittedName>
        <fullName evidence="2">Uncharacterized protein</fullName>
    </submittedName>
</protein>
<reference evidence="2" key="1">
    <citation type="journal article" date="2015" name="Front. Microbiol.">
        <title>Combining genomic sequencing methods to explore viral diversity and reveal potential virus-host interactions.</title>
        <authorList>
            <person name="Chow C.E."/>
            <person name="Winget D.M."/>
            <person name="White R.A.III."/>
            <person name="Hallam S.J."/>
            <person name="Suttle C.A."/>
        </authorList>
    </citation>
    <scope>NUCLEOTIDE SEQUENCE</scope>
    <source>
        <strain evidence="2">Oxic1_1</strain>
    </source>
</reference>
<reference evidence="2" key="2">
    <citation type="submission" date="2015-03" db="EMBL/GenBank/DDBJ databases">
        <authorList>
            <person name="Chow C.-E.T."/>
            <person name="Winget D.M."/>
            <person name="White R.A.III."/>
            <person name="Hallam S.J."/>
            <person name="Suttle C.A."/>
        </authorList>
    </citation>
    <scope>NUCLEOTIDE SEQUENCE</scope>
    <source>
        <strain evidence="2">Oxic1_1</strain>
    </source>
</reference>
<evidence type="ECO:0000313" key="2">
    <source>
        <dbReference type="EMBL" id="AKH47599.1"/>
    </source>
</evidence>
<feature type="region of interest" description="Disordered" evidence="1">
    <location>
        <begin position="102"/>
        <end position="121"/>
    </location>
</feature>
<feature type="compositionally biased region" description="Basic and acidic residues" evidence="1">
    <location>
        <begin position="102"/>
        <end position="113"/>
    </location>
</feature>
<feature type="compositionally biased region" description="Basic and acidic residues" evidence="1">
    <location>
        <begin position="16"/>
        <end position="26"/>
    </location>
</feature>
<evidence type="ECO:0000256" key="1">
    <source>
        <dbReference type="SAM" id="MobiDB-lite"/>
    </source>
</evidence>
<feature type="region of interest" description="Disordered" evidence="1">
    <location>
        <begin position="16"/>
        <end position="37"/>
    </location>
</feature>